<sequence length="182" mass="20554">MQKLSIKSGDDWVEYSHSPVFSREELPSGSARLVAGVPGGNSVVLFQMLEHMAPPFYLLYLLHTPRGEGVSGRYQSPALSELELKDFLGRFSQFLGMDARHDVWVHSPGSNATVVWDRHNLIYAYGPTARFESALRQIGFTAGSAKVDFVHAHHYRAEYDADSKAVLIYFDWSYSQLRPEDE</sequence>
<reference evidence="1 2" key="1">
    <citation type="submission" date="2021-08" db="EMBL/GenBank/DDBJ databases">
        <authorList>
            <person name="Peeters C."/>
        </authorList>
    </citation>
    <scope>NUCLEOTIDE SEQUENCE [LARGE SCALE GENOMIC DNA]</scope>
    <source>
        <strain evidence="1 2">LMG 32289</strain>
    </source>
</reference>
<organism evidence="1 2">
    <name type="scientific">Cupriavidus pampae</name>
    <dbReference type="NCBI Taxonomy" id="659251"/>
    <lineage>
        <taxon>Bacteria</taxon>
        <taxon>Pseudomonadati</taxon>
        <taxon>Pseudomonadota</taxon>
        <taxon>Betaproteobacteria</taxon>
        <taxon>Burkholderiales</taxon>
        <taxon>Burkholderiaceae</taxon>
        <taxon>Cupriavidus</taxon>
    </lineage>
</organism>
<protein>
    <submittedName>
        <fullName evidence="1">Uncharacterized protein</fullName>
    </submittedName>
</protein>
<gene>
    <name evidence="1" type="ORF">LMG32289_02726</name>
</gene>
<proteinExistence type="predicted"/>
<evidence type="ECO:0000313" key="1">
    <source>
        <dbReference type="EMBL" id="CAG9172942.1"/>
    </source>
</evidence>
<name>A0ABN7YM72_9BURK</name>
<dbReference type="Proteomes" id="UP000706525">
    <property type="component" value="Unassembled WGS sequence"/>
</dbReference>
<comment type="caution">
    <text evidence="1">The sequence shown here is derived from an EMBL/GenBank/DDBJ whole genome shotgun (WGS) entry which is preliminary data.</text>
</comment>
<dbReference type="EMBL" id="CAJZAG010000005">
    <property type="protein sequence ID" value="CAG9172942.1"/>
    <property type="molecule type" value="Genomic_DNA"/>
</dbReference>
<evidence type="ECO:0000313" key="2">
    <source>
        <dbReference type="Proteomes" id="UP000706525"/>
    </source>
</evidence>
<keyword evidence="2" id="KW-1185">Reference proteome</keyword>
<dbReference type="RefSeq" id="WP_223988962.1">
    <property type="nucleotide sequence ID" value="NZ_CAJZAG010000005.1"/>
</dbReference>
<accession>A0ABN7YM72</accession>